<evidence type="ECO:0000256" key="5">
    <source>
        <dbReference type="ARBA" id="ARBA00023136"/>
    </source>
</evidence>
<sequence>MCTLFYFNLFFFFLSFPFQYYIVLLLPPSPSFFRLSSLALFSNSIYIQYSKMSTIIVICSIVTLCVSYAILRSLTDTSRLSVPLSITLIVSLFLPLSVTFLIPIDINHSIPILWRANYWTTFMLTWFILPFWQYYLTSGEFNTVLRVKSSLLQLCKFLGLLIILSIVGLFWLIIRGMFQLSYISATIVTASHCYSLLMVVWLMMHGLIHIPKRFFTWSYPGKLELLYRKVNTLETERNDALFEYKEICGYINGLEVGNDVERRDAVLKLKSKVPPEFEHIRDVTFHEELTLVKAHELIKKAEWNYLHNDTVFRDTLADIQYYEKAVMDEGIFYKYIMPSFNSILFVLFTVIAFIVLESEIMHGTRFSILGWIIYGQYTAIIMSFVLVLMMICSLKTLSLIKLFDIYRVEFNGKSDPVSTIFFISYACRLTIPLGYNFMIMLNEKVVGDSSFLAFVNGNLKLIPIGVILNDIIPRLSIVPVLLSIFGIWGKLKRWMDGWIDIDLDIGNDDGIGGVQSGKVIAHRYINDGFLNDENTKLSIWRQITFTLQNGVYRLRNMLVRNRGTQLELDLDYDDYDLDNRIV</sequence>
<dbReference type="GO" id="GO:0016020">
    <property type="term" value="C:membrane"/>
    <property type="evidence" value="ECO:0007669"/>
    <property type="project" value="UniProtKB-SubCell"/>
</dbReference>
<organism evidence="7 8">
    <name type="scientific">Pichia kudriavzevii</name>
    <name type="common">Yeast</name>
    <name type="synonym">Issatchenkia orientalis</name>
    <dbReference type="NCBI Taxonomy" id="4909"/>
    <lineage>
        <taxon>Eukaryota</taxon>
        <taxon>Fungi</taxon>
        <taxon>Dikarya</taxon>
        <taxon>Ascomycota</taxon>
        <taxon>Saccharomycotina</taxon>
        <taxon>Pichiomycetes</taxon>
        <taxon>Pichiales</taxon>
        <taxon>Pichiaceae</taxon>
        <taxon>Pichia</taxon>
    </lineage>
</organism>
<feature type="transmembrane region" description="Helical" evidence="6">
    <location>
        <begin position="335"/>
        <end position="356"/>
    </location>
</feature>
<comment type="subcellular location">
    <subcellularLocation>
        <location evidence="1">Membrane</location>
        <topology evidence="1">Multi-pass membrane protein</topology>
    </subcellularLocation>
</comment>
<feature type="transmembrane region" description="Helical" evidence="6">
    <location>
        <begin position="368"/>
        <end position="391"/>
    </location>
</feature>
<evidence type="ECO:0000256" key="3">
    <source>
        <dbReference type="ARBA" id="ARBA00022692"/>
    </source>
</evidence>
<dbReference type="EMBL" id="CP028776">
    <property type="protein sequence ID" value="AWU77514.1"/>
    <property type="molecule type" value="Genomic_DNA"/>
</dbReference>
<dbReference type="KEGG" id="pkz:C5L36_0D02580"/>
<evidence type="ECO:0000256" key="4">
    <source>
        <dbReference type="ARBA" id="ARBA00022989"/>
    </source>
</evidence>
<feature type="transmembrane region" description="Helical" evidence="6">
    <location>
        <begin position="46"/>
        <end position="70"/>
    </location>
</feature>
<feature type="transmembrane region" description="Helical" evidence="6">
    <location>
        <begin position="180"/>
        <end position="204"/>
    </location>
</feature>
<dbReference type="Pfam" id="PF04791">
    <property type="entry name" value="LMBR1"/>
    <property type="match status" value="1"/>
</dbReference>
<evidence type="ECO:0000256" key="1">
    <source>
        <dbReference type="ARBA" id="ARBA00004141"/>
    </source>
</evidence>
<dbReference type="OrthoDB" id="203099at2759"/>
<name>A0A2U9R7Z3_PICKU</name>
<reference evidence="7 8" key="1">
    <citation type="submission" date="2018-06" db="EMBL/GenBank/DDBJ databases">
        <title>Population genomics shows no distinction between pathogenic Candida krusei and environmental Pichia kudriavzevii: One species, four names.</title>
        <authorList>
            <person name="Douglass A.P."/>
            <person name="Offei B."/>
            <person name="Braun-Galleani S."/>
            <person name="Coughlan A.Y."/>
            <person name="Martos A."/>
            <person name="Ortiz-Merino R.A."/>
            <person name="Byrne K.P."/>
            <person name="Wolfe K.H."/>
        </authorList>
    </citation>
    <scope>NUCLEOTIDE SEQUENCE [LARGE SCALE GENOMIC DNA]</scope>
    <source>
        <strain evidence="7 8">CBS573</strain>
    </source>
</reference>
<keyword evidence="4 6" id="KW-1133">Transmembrane helix</keyword>
<evidence type="ECO:0000313" key="8">
    <source>
        <dbReference type="Proteomes" id="UP000249293"/>
    </source>
</evidence>
<dbReference type="RefSeq" id="XP_029322991.1">
    <property type="nucleotide sequence ID" value="XM_029467131.1"/>
</dbReference>
<dbReference type="GeneID" id="40385343"/>
<dbReference type="VEuPathDB" id="FungiDB:C5L36_0D02580"/>
<feature type="transmembrane region" description="Helical" evidence="6">
    <location>
        <begin position="420"/>
        <end position="441"/>
    </location>
</feature>
<keyword evidence="3 6" id="KW-0812">Transmembrane</keyword>
<gene>
    <name evidence="7" type="ORF">C5L36_0D02580</name>
</gene>
<feature type="transmembrane region" description="Helical" evidence="6">
    <location>
        <begin position="116"/>
        <end position="136"/>
    </location>
</feature>
<evidence type="ECO:0008006" key="9">
    <source>
        <dbReference type="Google" id="ProtNLM"/>
    </source>
</evidence>
<keyword evidence="5 6" id="KW-0472">Membrane</keyword>
<dbReference type="PANTHER" id="PTHR21355">
    <property type="entry name" value="G-PROTEIN COUPLED RECEPTOR-ASSOCIATED PROTEIN LMBRD2"/>
    <property type="match status" value="1"/>
</dbReference>
<feature type="transmembrane region" description="Helical" evidence="6">
    <location>
        <begin position="7"/>
        <end position="26"/>
    </location>
</feature>
<dbReference type="Proteomes" id="UP000249293">
    <property type="component" value="Chromosome 4"/>
</dbReference>
<feature type="transmembrane region" description="Helical" evidence="6">
    <location>
        <begin position="157"/>
        <end position="174"/>
    </location>
</feature>
<protein>
    <recommendedName>
        <fullName evidence="9">LMBR1 domain-containing protein 2</fullName>
    </recommendedName>
</protein>
<dbReference type="InterPro" id="IPR051584">
    <property type="entry name" value="GPCR-associated_LMBR1"/>
</dbReference>
<comment type="similarity">
    <text evidence="2">Belongs to the LIMR family.</text>
</comment>
<evidence type="ECO:0000313" key="7">
    <source>
        <dbReference type="EMBL" id="AWU77514.1"/>
    </source>
</evidence>
<evidence type="ECO:0000256" key="6">
    <source>
        <dbReference type="SAM" id="Phobius"/>
    </source>
</evidence>
<dbReference type="AlphaFoldDB" id="A0A2U9R7Z3"/>
<dbReference type="PANTHER" id="PTHR21355:SF0">
    <property type="entry name" value="G-PROTEIN COUPLED RECEPTOR-ASSOCIATED PROTEIN LMBRD2"/>
    <property type="match status" value="1"/>
</dbReference>
<proteinExistence type="inferred from homology"/>
<evidence type="ECO:0000256" key="2">
    <source>
        <dbReference type="ARBA" id="ARBA00010487"/>
    </source>
</evidence>
<feature type="transmembrane region" description="Helical" evidence="6">
    <location>
        <begin position="461"/>
        <end position="488"/>
    </location>
</feature>
<feature type="transmembrane region" description="Helical" evidence="6">
    <location>
        <begin position="82"/>
        <end position="104"/>
    </location>
</feature>
<keyword evidence="8" id="KW-1185">Reference proteome</keyword>
<dbReference type="InterPro" id="IPR006876">
    <property type="entry name" value="LMBR1-like_membr_prot"/>
</dbReference>
<accession>A0A2U9R7Z3</accession>
<dbReference type="STRING" id="4909.A0A2U9R7Z3"/>